<dbReference type="Proteomes" id="UP000002494">
    <property type="component" value="Chromosome 4"/>
</dbReference>
<dbReference type="RefSeq" id="XP_006236445.1">
    <property type="nucleotide sequence ID" value="XM_006236383.5"/>
</dbReference>
<protein>
    <submittedName>
        <fullName evidence="2">LLLL and CFNLAS motif containing 1</fullName>
    </submittedName>
</protein>
<proteinExistence type="predicted"/>
<organism evidence="2 3">
    <name type="scientific">Rattus norvegicus</name>
    <name type="common">Rat</name>
    <dbReference type="NCBI Taxonomy" id="10116"/>
    <lineage>
        <taxon>Eukaryota</taxon>
        <taxon>Metazoa</taxon>
        <taxon>Chordata</taxon>
        <taxon>Craniata</taxon>
        <taxon>Vertebrata</taxon>
        <taxon>Euteleostomi</taxon>
        <taxon>Mammalia</taxon>
        <taxon>Eutheria</taxon>
        <taxon>Euarchontoglires</taxon>
        <taxon>Glires</taxon>
        <taxon>Rodentia</taxon>
        <taxon>Myomorpha</taxon>
        <taxon>Muroidea</taxon>
        <taxon>Muridae</taxon>
        <taxon>Murinae</taxon>
        <taxon>Rattus</taxon>
    </lineage>
</organism>
<dbReference type="PANTHER" id="PTHR37348">
    <property type="entry name" value="LLLL AND CFNLAS MOTIF-CONTAINING PROTEIN 1"/>
    <property type="match status" value="1"/>
</dbReference>
<dbReference type="GeneID" id="680112"/>
<dbReference type="GeneTree" id="ENSGT00390000018785"/>
<feature type="region of interest" description="Disordered" evidence="1">
    <location>
        <begin position="36"/>
        <end position="57"/>
    </location>
</feature>
<keyword evidence="3" id="KW-1185">Reference proteome</keyword>
<reference evidence="2" key="3">
    <citation type="submission" date="2025-09" db="UniProtKB">
        <authorList>
            <consortium name="Ensembl"/>
        </authorList>
    </citation>
    <scope>IDENTIFICATION</scope>
    <source>
        <strain evidence="2">Brown Norway</strain>
    </source>
</reference>
<dbReference type="RGD" id="1595510">
    <property type="gene designation" value="Llcfc1"/>
</dbReference>
<dbReference type="PANTHER" id="PTHR37348:SF1">
    <property type="entry name" value="SPERM-EGG FUSION PROTEIN LLCFC1"/>
    <property type="match status" value="1"/>
</dbReference>
<accession>A0ABK0KXC4</accession>
<gene>
    <name evidence="2" type="primary">Llcfc1</name>
</gene>
<evidence type="ECO:0000313" key="2">
    <source>
        <dbReference type="Ensembl" id="ENSRNOP00000099356.1"/>
    </source>
</evidence>
<dbReference type="Ensembl" id="ENSRNOT00000148248.1">
    <property type="protein sequence ID" value="ENSRNOP00000099356.1"/>
    <property type="gene ID" value="ENSRNOG00000025618.4"/>
</dbReference>
<dbReference type="InterPro" id="IPR031684">
    <property type="entry name" value="LLCFC1"/>
</dbReference>
<reference evidence="2" key="1">
    <citation type="submission" date="2024-01" db="EMBL/GenBank/DDBJ databases">
        <title>GRCr8: a new rat reference genome assembly contstructed from accurate long reads and long range scaffolding.</title>
        <authorList>
            <person name="Doris P.A."/>
            <person name="Kalbfleisch T."/>
            <person name="Li K."/>
            <person name="Howe K."/>
            <person name="Wood J."/>
        </authorList>
    </citation>
    <scope>NUCLEOTIDE SEQUENCE [LARGE SCALE GENOMIC DNA]</scope>
    <source>
        <strain evidence="2">Brown Norway</strain>
    </source>
</reference>
<sequence length="111" mass="12540">MEEKEEKRCWQGLHRATFLTAVLLLLQVKGVKTLKGSASLDGDKSPKEKMSSKDQGEQQYEEHFVASSVGELWQVVDMAQQEDTNSKASAIRDHLFDLAFCFNLASIVFFL</sequence>
<dbReference type="Pfam" id="PF15838">
    <property type="entry name" value="LLCFC1"/>
    <property type="match status" value="1"/>
</dbReference>
<evidence type="ECO:0000313" key="3">
    <source>
        <dbReference type="Proteomes" id="UP000002494"/>
    </source>
</evidence>
<evidence type="ECO:0000256" key="1">
    <source>
        <dbReference type="SAM" id="MobiDB-lite"/>
    </source>
</evidence>
<feature type="compositionally biased region" description="Basic and acidic residues" evidence="1">
    <location>
        <begin position="41"/>
        <end position="57"/>
    </location>
</feature>
<name>A0ABK0KXC4_RAT</name>
<reference evidence="2" key="2">
    <citation type="submission" date="2025-08" db="UniProtKB">
        <authorList>
            <consortium name="Ensembl"/>
        </authorList>
    </citation>
    <scope>IDENTIFICATION</scope>
    <source>
        <strain evidence="2">Brown Norway</strain>
    </source>
</reference>